<dbReference type="EMBL" id="JAUCBP010000002">
    <property type="protein sequence ID" value="MDM7859482.1"/>
    <property type="molecule type" value="Genomic_DNA"/>
</dbReference>
<dbReference type="CDD" id="cd19935">
    <property type="entry name" value="REC_OmpR_CusR-like"/>
    <property type="match status" value="1"/>
</dbReference>
<evidence type="ECO:0000313" key="6">
    <source>
        <dbReference type="EMBL" id="MDM7859482.1"/>
    </source>
</evidence>
<evidence type="ECO:0000259" key="5">
    <source>
        <dbReference type="PROSITE" id="PS51755"/>
    </source>
</evidence>
<feature type="DNA-binding region" description="OmpR/PhoB-type" evidence="3">
    <location>
        <begin position="129"/>
        <end position="227"/>
    </location>
</feature>
<evidence type="ECO:0000256" key="1">
    <source>
        <dbReference type="ARBA" id="ARBA00023125"/>
    </source>
</evidence>
<protein>
    <submittedName>
        <fullName evidence="6">Response regulator transcription factor</fullName>
    </submittedName>
</protein>
<evidence type="ECO:0000313" key="7">
    <source>
        <dbReference type="Proteomes" id="UP001234343"/>
    </source>
</evidence>
<dbReference type="InterPro" id="IPR001789">
    <property type="entry name" value="Sig_transdc_resp-reg_receiver"/>
</dbReference>
<dbReference type="PROSITE" id="PS51755">
    <property type="entry name" value="OMPR_PHOB"/>
    <property type="match status" value="1"/>
</dbReference>
<keyword evidence="2" id="KW-0597">Phosphoprotein</keyword>
<dbReference type="Pfam" id="PF00072">
    <property type="entry name" value="Response_reg"/>
    <property type="match status" value="1"/>
</dbReference>
<dbReference type="InterPro" id="IPR001867">
    <property type="entry name" value="OmpR/PhoB-type_DNA-bd"/>
</dbReference>
<dbReference type="SMART" id="SM00448">
    <property type="entry name" value="REC"/>
    <property type="match status" value="1"/>
</dbReference>
<name>A0ABT7STG1_9ALTE</name>
<dbReference type="Pfam" id="PF00486">
    <property type="entry name" value="Trans_reg_C"/>
    <property type="match status" value="1"/>
</dbReference>
<dbReference type="PANTHER" id="PTHR48111:SF76">
    <property type="entry name" value="TWO-COMPONENT RESPONSE REGULATOR"/>
    <property type="match status" value="1"/>
</dbReference>
<dbReference type="PANTHER" id="PTHR48111">
    <property type="entry name" value="REGULATOR OF RPOS"/>
    <property type="match status" value="1"/>
</dbReference>
<dbReference type="Gene3D" id="3.40.50.2300">
    <property type="match status" value="1"/>
</dbReference>
<sequence length="235" mass="26834">MKVLIIEDDPTVSHFIRKGLTEASLTCDVAADGKRGLQMAESGQYDAIVLDRMLPEMDGMQVLQHLRSKRSETPVLILSAKSKVEDKVVGLRSGADDYLTKPFAFEELMARLELMVQRSAATPEQSNVEVTLTAADLTLNLLTRKVHRANQSIELQGREFRLLEYLMRNKERVITRTMLLEKVWDYNFDPQTNIIDVHISRLRQKIDKGFAVPLIETVRGAGYRMRDNIEDRMLS</sequence>
<dbReference type="SMART" id="SM00862">
    <property type="entry name" value="Trans_reg_C"/>
    <property type="match status" value="1"/>
</dbReference>
<dbReference type="CDD" id="cd00383">
    <property type="entry name" value="trans_reg_C"/>
    <property type="match status" value="1"/>
</dbReference>
<feature type="modified residue" description="4-aspartylphosphate" evidence="2">
    <location>
        <position position="51"/>
    </location>
</feature>
<dbReference type="InterPro" id="IPR039420">
    <property type="entry name" value="WalR-like"/>
</dbReference>
<feature type="domain" description="OmpR/PhoB-type" evidence="5">
    <location>
        <begin position="129"/>
        <end position="227"/>
    </location>
</feature>
<proteinExistence type="predicted"/>
<organism evidence="6 7">
    <name type="scientific">Alteromonas arenosi</name>
    <dbReference type="NCBI Taxonomy" id="3055817"/>
    <lineage>
        <taxon>Bacteria</taxon>
        <taxon>Pseudomonadati</taxon>
        <taxon>Pseudomonadota</taxon>
        <taxon>Gammaproteobacteria</taxon>
        <taxon>Alteromonadales</taxon>
        <taxon>Alteromonadaceae</taxon>
        <taxon>Alteromonas/Salinimonas group</taxon>
        <taxon>Alteromonas</taxon>
    </lineage>
</organism>
<evidence type="ECO:0000259" key="4">
    <source>
        <dbReference type="PROSITE" id="PS50110"/>
    </source>
</evidence>
<accession>A0ABT7STG1</accession>
<keyword evidence="1 3" id="KW-0238">DNA-binding</keyword>
<comment type="caution">
    <text evidence="6">The sequence shown here is derived from an EMBL/GenBank/DDBJ whole genome shotgun (WGS) entry which is preliminary data.</text>
</comment>
<dbReference type="PROSITE" id="PS50110">
    <property type="entry name" value="RESPONSE_REGULATORY"/>
    <property type="match status" value="1"/>
</dbReference>
<dbReference type="SUPFAM" id="SSF52172">
    <property type="entry name" value="CheY-like"/>
    <property type="match status" value="1"/>
</dbReference>
<gene>
    <name evidence="6" type="ORF">QTP81_02540</name>
</gene>
<evidence type="ECO:0000256" key="3">
    <source>
        <dbReference type="PROSITE-ProRule" id="PRU01091"/>
    </source>
</evidence>
<dbReference type="InterPro" id="IPR011006">
    <property type="entry name" value="CheY-like_superfamily"/>
</dbReference>
<dbReference type="Proteomes" id="UP001234343">
    <property type="component" value="Unassembled WGS sequence"/>
</dbReference>
<evidence type="ECO:0000256" key="2">
    <source>
        <dbReference type="PROSITE-ProRule" id="PRU00169"/>
    </source>
</evidence>
<dbReference type="Gene3D" id="6.10.250.690">
    <property type="match status" value="1"/>
</dbReference>
<dbReference type="InterPro" id="IPR036388">
    <property type="entry name" value="WH-like_DNA-bd_sf"/>
</dbReference>
<feature type="domain" description="Response regulatory" evidence="4">
    <location>
        <begin position="2"/>
        <end position="116"/>
    </location>
</feature>
<keyword evidence="7" id="KW-1185">Reference proteome</keyword>
<dbReference type="RefSeq" id="WP_289363499.1">
    <property type="nucleotide sequence ID" value="NZ_JAUCBP010000002.1"/>
</dbReference>
<dbReference type="Gene3D" id="1.10.10.10">
    <property type="entry name" value="Winged helix-like DNA-binding domain superfamily/Winged helix DNA-binding domain"/>
    <property type="match status" value="1"/>
</dbReference>
<reference evidence="6 7" key="1">
    <citation type="submission" date="2023-06" db="EMBL/GenBank/DDBJ databases">
        <title>Alteromonas sp. ASW11-36 isolated from intertidal sand.</title>
        <authorList>
            <person name="Li Y."/>
        </authorList>
    </citation>
    <scope>NUCLEOTIDE SEQUENCE [LARGE SCALE GENOMIC DNA]</scope>
    <source>
        <strain evidence="6 7">ASW11-36</strain>
    </source>
</reference>